<evidence type="ECO:0000313" key="2">
    <source>
        <dbReference type="EMBL" id="CAB1444437.1"/>
    </source>
</evidence>
<evidence type="ECO:0000256" key="1">
    <source>
        <dbReference type="SAM" id="MobiDB-lite"/>
    </source>
</evidence>
<reference evidence="2" key="1">
    <citation type="submission" date="2020-03" db="EMBL/GenBank/DDBJ databases">
        <authorList>
            <person name="Weist P."/>
        </authorList>
    </citation>
    <scope>NUCLEOTIDE SEQUENCE</scope>
</reference>
<dbReference type="Gene3D" id="1.20.1050.10">
    <property type="match status" value="1"/>
</dbReference>
<proteinExistence type="predicted"/>
<name>A0A9N7V7M3_PLEPL</name>
<evidence type="ECO:0000313" key="3">
    <source>
        <dbReference type="Proteomes" id="UP001153269"/>
    </source>
</evidence>
<accession>A0A9N7V7M3</accession>
<keyword evidence="3" id="KW-1185">Reference proteome</keyword>
<organism evidence="2 3">
    <name type="scientific">Pleuronectes platessa</name>
    <name type="common">European plaice</name>
    <dbReference type="NCBI Taxonomy" id="8262"/>
    <lineage>
        <taxon>Eukaryota</taxon>
        <taxon>Metazoa</taxon>
        <taxon>Chordata</taxon>
        <taxon>Craniata</taxon>
        <taxon>Vertebrata</taxon>
        <taxon>Euteleostomi</taxon>
        <taxon>Actinopterygii</taxon>
        <taxon>Neopterygii</taxon>
        <taxon>Teleostei</taxon>
        <taxon>Neoteleostei</taxon>
        <taxon>Acanthomorphata</taxon>
        <taxon>Carangaria</taxon>
        <taxon>Pleuronectiformes</taxon>
        <taxon>Pleuronectoidei</taxon>
        <taxon>Pleuronectidae</taxon>
        <taxon>Pleuronectes</taxon>
    </lineage>
</organism>
<comment type="caution">
    <text evidence="2">The sequence shown here is derived from an EMBL/GenBank/DDBJ whole genome shotgun (WGS) entry which is preliminary data.</text>
</comment>
<dbReference type="AlphaFoldDB" id="A0A9N7V7M3"/>
<sequence length="108" mass="12542">MRNSSVTEISCSSRSPGGNRRYEAHPDQGNPAIHRREVQSPRQNDLKDKVMINMYSEGIMDLMEMIMMLPFVTDKQPKLDNIEPKQRSAICLCLKRLCLDLCTWWEVN</sequence>
<dbReference type="EMBL" id="CADEAL010003362">
    <property type="protein sequence ID" value="CAB1444437.1"/>
    <property type="molecule type" value="Genomic_DNA"/>
</dbReference>
<feature type="compositionally biased region" description="Polar residues" evidence="1">
    <location>
        <begin position="1"/>
        <end position="16"/>
    </location>
</feature>
<dbReference type="Proteomes" id="UP001153269">
    <property type="component" value="Unassembled WGS sequence"/>
</dbReference>
<gene>
    <name evidence="2" type="ORF">PLEPLA_LOCUS32153</name>
</gene>
<feature type="region of interest" description="Disordered" evidence="1">
    <location>
        <begin position="1"/>
        <end position="45"/>
    </location>
</feature>
<protein>
    <submittedName>
        <fullName evidence="2">Uncharacterized protein</fullName>
    </submittedName>
</protein>
<feature type="compositionally biased region" description="Basic and acidic residues" evidence="1">
    <location>
        <begin position="34"/>
        <end position="45"/>
    </location>
</feature>